<feature type="compositionally biased region" description="Basic and acidic residues" evidence="14">
    <location>
        <begin position="675"/>
        <end position="690"/>
    </location>
</feature>
<reference evidence="16 17" key="1">
    <citation type="journal article" date="2019" name="Nat. Plants">
        <title>Genome sequencing of Musa balbisiana reveals subgenome evolution and function divergence in polyploid bananas.</title>
        <authorList>
            <person name="Yao X."/>
        </authorList>
    </citation>
    <scope>NUCLEOTIDE SEQUENCE [LARGE SCALE GENOMIC DNA]</scope>
    <source>
        <strain evidence="17">cv. DH-PKW</strain>
        <tissue evidence="16">Leaves</tissue>
    </source>
</reference>
<evidence type="ECO:0000256" key="8">
    <source>
        <dbReference type="ARBA" id="ARBA00022840"/>
    </source>
</evidence>
<dbReference type="PROSITE" id="PS50975">
    <property type="entry name" value="ATP_GRASP"/>
    <property type="match status" value="1"/>
</dbReference>
<dbReference type="GO" id="GO:0032958">
    <property type="term" value="P:inositol phosphate biosynthetic process"/>
    <property type="evidence" value="ECO:0007669"/>
    <property type="project" value="UniProtKB-ARBA"/>
</dbReference>
<gene>
    <name evidence="16" type="ORF">C4D60_Mb07t17060</name>
</gene>
<protein>
    <recommendedName>
        <fullName evidence="13">Inositol hexakisphosphate and diphosphoinositol-pentakisphosphate kinase</fullName>
        <ecNumber evidence="13">2.7.4.24</ecNumber>
    </recommendedName>
</protein>
<evidence type="ECO:0000256" key="4">
    <source>
        <dbReference type="ARBA" id="ARBA00022553"/>
    </source>
</evidence>
<evidence type="ECO:0000256" key="2">
    <source>
        <dbReference type="ARBA" id="ARBA00005609"/>
    </source>
</evidence>
<evidence type="ECO:0000256" key="1">
    <source>
        <dbReference type="ARBA" id="ARBA00004514"/>
    </source>
</evidence>
<comment type="catalytic activity">
    <reaction evidence="11">
        <text>1D-myo-inositol hexakisphosphate + ATP = 1-diphospho-1D-myo-inositol 2,3,4,5,6-pentakisphosphate + ADP</text>
        <dbReference type="Rhea" id="RHEA:37459"/>
        <dbReference type="ChEBI" id="CHEBI:30616"/>
        <dbReference type="ChEBI" id="CHEBI:58130"/>
        <dbReference type="ChEBI" id="CHEBI:74946"/>
        <dbReference type="ChEBI" id="CHEBI:456216"/>
        <dbReference type="EC" id="2.7.4.24"/>
    </reaction>
    <physiologicalReaction direction="left-to-right" evidence="11">
        <dbReference type="Rhea" id="RHEA:37460"/>
    </physiologicalReaction>
</comment>
<dbReference type="CDD" id="cd07061">
    <property type="entry name" value="HP_HAP_like"/>
    <property type="match status" value="1"/>
</dbReference>
<dbReference type="PANTHER" id="PTHR12750:SF9">
    <property type="entry name" value="INOSITOL HEXAKISPHOSPHATE AND DIPHOSPHOINOSITOL-PENTAKISPHOSPHATE KINASE"/>
    <property type="match status" value="1"/>
</dbReference>
<dbReference type="STRING" id="52838.A0A4S8JFX0"/>
<feature type="compositionally biased region" description="Polar residues" evidence="14">
    <location>
        <begin position="1081"/>
        <end position="1090"/>
    </location>
</feature>
<dbReference type="GO" id="GO:0052723">
    <property type="term" value="F:inositol hexakisphosphate 1-kinase activity"/>
    <property type="evidence" value="ECO:0007669"/>
    <property type="project" value="RHEA"/>
</dbReference>
<dbReference type="InterPro" id="IPR037446">
    <property type="entry name" value="His_Pase_VIP1"/>
</dbReference>
<dbReference type="InterPro" id="IPR029033">
    <property type="entry name" value="His_PPase_superfam"/>
</dbReference>
<comment type="subcellular location">
    <subcellularLocation>
        <location evidence="1 13">Cytoplasm</location>
        <location evidence="1 13">Cytosol</location>
    </subcellularLocation>
</comment>
<keyword evidence="9" id="KW-0007">Acetylation</keyword>
<feature type="region of interest" description="Disordered" evidence="14">
    <location>
        <begin position="666"/>
        <end position="803"/>
    </location>
</feature>
<name>A0A4S8JFX0_MUSBA</name>
<evidence type="ECO:0000256" key="3">
    <source>
        <dbReference type="ARBA" id="ARBA00022490"/>
    </source>
</evidence>
<feature type="region of interest" description="Disordered" evidence="14">
    <location>
        <begin position="1057"/>
        <end position="1101"/>
    </location>
</feature>
<evidence type="ECO:0000256" key="7">
    <source>
        <dbReference type="ARBA" id="ARBA00022777"/>
    </source>
</evidence>
<dbReference type="GO" id="GO:0006020">
    <property type="term" value="P:inositol metabolic process"/>
    <property type="evidence" value="ECO:0007669"/>
    <property type="project" value="TreeGrafter"/>
</dbReference>
<dbReference type="Pfam" id="PF00328">
    <property type="entry name" value="His_Phos_2"/>
    <property type="match status" value="3"/>
</dbReference>
<evidence type="ECO:0000256" key="12">
    <source>
        <dbReference type="PROSITE-ProRule" id="PRU00409"/>
    </source>
</evidence>
<keyword evidence="6 12" id="KW-0547">Nucleotide-binding</keyword>
<dbReference type="GO" id="GO:0005524">
    <property type="term" value="F:ATP binding"/>
    <property type="evidence" value="ECO:0007669"/>
    <property type="project" value="UniProtKB-UniRule"/>
</dbReference>
<proteinExistence type="inferred from homology"/>
<keyword evidence="8 12" id="KW-0067">ATP-binding</keyword>
<feature type="region of interest" description="Disordered" evidence="14">
    <location>
        <begin position="968"/>
        <end position="1019"/>
    </location>
</feature>
<dbReference type="InterPro" id="IPR000560">
    <property type="entry name" value="His_Pase_clade-2"/>
</dbReference>
<feature type="compositionally biased region" description="Basic and acidic residues" evidence="14">
    <location>
        <begin position="974"/>
        <end position="983"/>
    </location>
</feature>
<feature type="compositionally biased region" description="Basic residues" evidence="14">
    <location>
        <begin position="707"/>
        <end position="718"/>
    </location>
</feature>
<dbReference type="Proteomes" id="UP000317650">
    <property type="component" value="Chromosome 7"/>
</dbReference>
<feature type="compositionally biased region" description="Polar residues" evidence="14">
    <location>
        <begin position="1001"/>
        <end position="1017"/>
    </location>
</feature>
<feature type="domain" description="ATP-grasp" evidence="15">
    <location>
        <begin position="103"/>
        <end position="317"/>
    </location>
</feature>
<keyword evidence="3 13" id="KW-0963">Cytoplasm</keyword>
<keyword evidence="5 13" id="KW-0808">Transferase</keyword>
<dbReference type="InterPro" id="IPR011761">
    <property type="entry name" value="ATP-grasp"/>
</dbReference>
<keyword evidence="4" id="KW-0597">Phosphoprotein</keyword>
<dbReference type="EC" id="2.7.4.24" evidence="13"/>
<evidence type="ECO:0000256" key="14">
    <source>
        <dbReference type="SAM" id="MobiDB-lite"/>
    </source>
</evidence>
<evidence type="ECO:0000256" key="13">
    <source>
        <dbReference type="RuleBase" id="RU365032"/>
    </source>
</evidence>
<dbReference type="InterPro" id="IPR033379">
    <property type="entry name" value="Acid_Pase_AS"/>
</dbReference>
<keyword evidence="7 13" id="KW-0418">Kinase</keyword>
<dbReference type="Pfam" id="PF18086">
    <property type="entry name" value="PPIP5K2_N"/>
    <property type="match status" value="1"/>
</dbReference>
<comment type="caution">
    <text evidence="16">The sequence shown here is derived from an EMBL/GenBank/DDBJ whole genome shotgun (WGS) entry which is preliminary data.</text>
</comment>
<comment type="catalytic activity">
    <reaction evidence="10">
        <text>5-diphospho-1D-myo-inositol 1,2,3,4,6-pentakisphosphate + ATP + H(+) = 1,5-bis(diphospho)-1D-myo-inositol 2,3,4,6-tetrakisphosphate + ADP</text>
        <dbReference type="Rhea" id="RHEA:10276"/>
        <dbReference type="ChEBI" id="CHEBI:15378"/>
        <dbReference type="ChEBI" id="CHEBI:30616"/>
        <dbReference type="ChEBI" id="CHEBI:58628"/>
        <dbReference type="ChEBI" id="CHEBI:77983"/>
        <dbReference type="ChEBI" id="CHEBI:456216"/>
        <dbReference type="EC" id="2.7.4.24"/>
    </reaction>
    <physiologicalReaction direction="left-to-right" evidence="10">
        <dbReference type="Rhea" id="RHEA:10277"/>
    </physiologicalReaction>
</comment>
<feature type="compositionally biased region" description="Basic and acidic residues" evidence="14">
    <location>
        <begin position="792"/>
        <end position="803"/>
    </location>
</feature>
<evidence type="ECO:0000256" key="10">
    <source>
        <dbReference type="ARBA" id="ARBA00033696"/>
    </source>
</evidence>
<organism evidence="16 17">
    <name type="scientific">Musa balbisiana</name>
    <name type="common">Banana</name>
    <dbReference type="NCBI Taxonomy" id="52838"/>
    <lineage>
        <taxon>Eukaryota</taxon>
        <taxon>Viridiplantae</taxon>
        <taxon>Streptophyta</taxon>
        <taxon>Embryophyta</taxon>
        <taxon>Tracheophyta</taxon>
        <taxon>Spermatophyta</taxon>
        <taxon>Magnoliopsida</taxon>
        <taxon>Liliopsida</taxon>
        <taxon>Zingiberales</taxon>
        <taxon>Musaceae</taxon>
        <taxon>Musa</taxon>
    </lineage>
</organism>
<comment type="similarity">
    <text evidence="2 13">Belongs to the histidine acid phosphatase family. VIP1 subfamily.</text>
</comment>
<evidence type="ECO:0000313" key="17">
    <source>
        <dbReference type="Proteomes" id="UP000317650"/>
    </source>
</evidence>
<dbReference type="GO" id="GO:0033857">
    <property type="term" value="F:5-diphosphoinositol pentakisphosphate 1-kinase activity"/>
    <property type="evidence" value="ECO:0007669"/>
    <property type="project" value="TreeGrafter"/>
</dbReference>
<dbReference type="FunFam" id="3.40.50.11950:FF:000002">
    <property type="entry name" value="Inositol hexakisphosphate and diphosphoinositol-pentakisphosphate kinase"/>
    <property type="match status" value="1"/>
</dbReference>
<dbReference type="SUPFAM" id="SSF56059">
    <property type="entry name" value="Glutathione synthetase ATP-binding domain-like"/>
    <property type="match status" value="1"/>
</dbReference>
<dbReference type="Gene3D" id="3.40.50.1240">
    <property type="entry name" value="Phosphoglycerate mutase-like"/>
    <property type="match status" value="1"/>
</dbReference>
<evidence type="ECO:0000259" key="15">
    <source>
        <dbReference type="PROSITE" id="PS50975"/>
    </source>
</evidence>
<feature type="compositionally biased region" description="Basic and acidic residues" evidence="14">
    <location>
        <begin position="745"/>
        <end position="757"/>
    </location>
</feature>
<keyword evidence="17" id="KW-1185">Reference proteome</keyword>
<dbReference type="FunFam" id="3.30.470.20:FF:000019">
    <property type="entry name" value="Inositol hexakisphosphate and diphosphoinositol-pentakisphosphate kinase"/>
    <property type="match status" value="1"/>
</dbReference>
<evidence type="ECO:0000256" key="5">
    <source>
        <dbReference type="ARBA" id="ARBA00022679"/>
    </source>
</evidence>
<dbReference type="GO" id="GO:0046872">
    <property type="term" value="F:metal ion binding"/>
    <property type="evidence" value="ECO:0007669"/>
    <property type="project" value="InterPro"/>
</dbReference>
<accession>A0A4S8JFX0</accession>
<comment type="function">
    <text evidence="13">Bifunctional inositol kinase that acts in concert with the IP6K kinases to synthesize the diphosphate group-containing inositol pyrophosphates diphosphoinositol pentakisphosphate, PP-InsP5, and bis-diphosphoinositol tetrakisphosphate, (PP)2-InsP4. PP-InsP5 and (PP)2-InsP4, also respectively called InsP7 and InsP8, may regulate a variety of cellular processes, including apoptosis, vesicle trafficking, cytoskeletal dynamics, and exocytosis. Phosphorylates inositol hexakisphosphate (InsP6).</text>
</comment>
<dbReference type="PROSITE" id="PS00616">
    <property type="entry name" value="HIS_ACID_PHOSPHAT_1"/>
    <property type="match status" value="1"/>
</dbReference>
<dbReference type="InterPro" id="IPR040557">
    <property type="entry name" value="VIP1_N"/>
</dbReference>
<evidence type="ECO:0000256" key="6">
    <source>
        <dbReference type="ARBA" id="ARBA00022741"/>
    </source>
</evidence>
<dbReference type="Gene3D" id="3.40.50.11950">
    <property type="match status" value="1"/>
</dbReference>
<dbReference type="EMBL" id="PYDT01000005">
    <property type="protein sequence ID" value="THU60848.1"/>
    <property type="molecule type" value="Genomic_DNA"/>
</dbReference>
<dbReference type="PANTHER" id="PTHR12750">
    <property type="entry name" value="DIPHOSPHOINOSITOL PENTAKISPHOSPHATE KINASE"/>
    <property type="match status" value="1"/>
</dbReference>
<dbReference type="Gene3D" id="3.30.470.20">
    <property type="entry name" value="ATP-grasp fold, B domain"/>
    <property type="match status" value="1"/>
</dbReference>
<sequence length="1294" mass="146017">MAQDREQKIKIGVCVMEKKATSAPMRRILERLEAFGEFEIIIFGDKVILEDPIESWPICDCLIAFCSSGYPLQKVKTYVALRKPFLVNELEPQHLLHDRTKVYERLEMYGIPIPNYALVNREYPYQELDYFVEHEDFVEILGKRFQKPFVEKPIDGDNHSIMIYYPSSAGGGMKELFRKVGNRSSEFHPEVRRVRRESSYIYEEFMPTGGTDVKVYTVGPDYAHAEARKSPVVDGVVMRNPDGKEVRYPVLLTPDEKQMARDVCNAFQQAVCGFDLLRFKGRSYVCDVNGWSFVKNSHKYYDDAACLLRKIILDAKAPHLSSTIPPNLPWKVNEPAQPSDGLTRQGSGIIGTFGQSEELRCVIAIIRHGDRTPKQKVKLKVTEEKLLNLMLKYNGGNTKAEWVIGLQNKKFKLKYEEKLLNLMLKYNGGNTKAETKLKTAVQLQDLLDATRLLVPRASSGRESDSDAEDMEHADKLHQVKAVLEEGGHFSGIYRKAQLKPLKWVKASKPDGGGEFERPVEALMVLKYGGVLTHAGRKQAEELGRYFRNNMYPGEGTGLLRLHSTYRHDLKIYSSDEGRVQMSAAAFAKGLLDLEGQLTPILVSLVSKESSMLDGLEDARPEMKVAKARLHDIIISEGKSVTRNGSPWMVDGAGLPANASQLLPLLVSTSGSSSSGERRQRQRERERERKARAAGGLKGGASSGKARERARRPKARRRREQREGSREARAARGLAGGASSGKARGRHEQREGSREARAAGRLAGGLAGGASSEIAIGIGSGSGSGSGSRKKRREVEGRIKGKGRDQMVQLTKKITSQVKLLAENEDEKLATSKYTVLPPYDQAKALGKTTIDAARIAAGLPCGSEGFLLMHARWKKLERDLYNERKDRYDVTQIPDVYDSCKYDLVHNAHLNLEGLPELFKVAQLLADGVIPNEYGINPKQKLKIGSKCIDTWYIGAYRWFDEEEKEGEVEGAVEEQRRKEEGRGKKRKKWRKKEEEEEKSSYSSEAMTSLKRQQQHNGEAAASYAERGLMFAMIARRLLGKILIDLRNTREEAISVGEPNYNQEETDLFRPLNKNEHTRRSNSTCDNSPQNEDDDDDRETKYRLDPKYANVKTPERHVRTRLYFTSESHIHSLMNVLRFCNLDESIQGEDSLVCSSALERLFKTRELDYVSHIVLRMFENIEVSLEDPKRFRIEMTFSHGADLSPLQDHDNEAACLLQEHTLPIMGPERLQEAGSYLTLDKFEKMIRPFAMPAEDFPPPAVHQAFSGYFSRSGGVLERLASLWPFHRSSGNSLK</sequence>
<dbReference type="GO" id="GO:0005829">
    <property type="term" value="C:cytosol"/>
    <property type="evidence" value="ECO:0007669"/>
    <property type="project" value="UniProtKB-SubCell"/>
</dbReference>
<evidence type="ECO:0000256" key="11">
    <source>
        <dbReference type="ARBA" id="ARBA00034629"/>
    </source>
</evidence>
<evidence type="ECO:0000256" key="9">
    <source>
        <dbReference type="ARBA" id="ARBA00022990"/>
    </source>
</evidence>
<feature type="compositionally biased region" description="Basic and acidic residues" evidence="14">
    <location>
        <begin position="719"/>
        <end position="729"/>
    </location>
</feature>
<evidence type="ECO:0000313" key="16">
    <source>
        <dbReference type="EMBL" id="THU60848.1"/>
    </source>
</evidence>
<dbReference type="SUPFAM" id="SSF53254">
    <property type="entry name" value="Phosphoglycerate mutase-like"/>
    <property type="match status" value="2"/>
</dbReference>